<dbReference type="InterPro" id="IPR009057">
    <property type="entry name" value="Homeodomain-like_sf"/>
</dbReference>
<accession>A0A6I4ML92</accession>
<dbReference type="SUPFAM" id="SSF48498">
    <property type="entry name" value="Tetracyclin repressor-like, C-terminal domain"/>
    <property type="match status" value="1"/>
</dbReference>
<dbReference type="InterPro" id="IPR001647">
    <property type="entry name" value="HTH_TetR"/>
</dbReference>
<evidence type="ECO:0000256" key="3">
    <source>
        <dbReference type="ARBA" id="ARBA00023163"/>
    </source>
</evidence>
<dbReference type="InterPro" id="IPR025996">
    <property type="entry name" value="MT1864/Rv1816-like_C"/>
</dbReference>
<evidence type="ECO:0000259" key="6">
    <source>
        <dbReference type="PROSITE" id="PS50977"/>
    </source>
</evidence>
<feature type="region of interest" description="Disordered" evidence="5">
    <location>
        <begin position="1"/>
        <end position="33"/>
    </location>
</feature>
<feature type="DNA-binding region" description="H-T-H motif" evidence="4">
    <location>
        <begin position="62"/>
        <end position="81"/>
    </location>
</feature>
<dbReference type="PROSITE" id="PS50977">
    <property type="entry name" value="HTH_TETR_2"/>
    <property type="match status" value="1"/>
</dbReference>
<evidence type="ECO:0000256" key="1">
    <source>
        <dbReference type="ARBA" id="ARBA00023015"/>
    </source>
</evidence>
<evidence type="ECO:0000313" key="7">
    <source>
        <dbReference type="EMBL" id="MWA02996.1"/>
    </source>
</evidence>
<dbReference type="GO" id="GO:0003700">
    <property type="term" value="F:DNA-binding transcription factor activity"/>
    <property type="evidence" value="ECO:0007669"/>
    <property type="project" value="TreeGrafter"/>
</dbReference>
<proteinExistence type="predicted"/>
<gene>
    <name evidence="7" type="ORF">F8568_021980</name>
</gene>
<dbReference type="SUPFAM" id="SSF46689">
    <property type="entry name" value="Homeodomain-like"/>
    <property type="match status" value="1"/>
</dbReference>
<feature type="domain" description="HTH tetR-type" evidence="6">
    <location>
        <begin position="38"/>
        <end position="99"/>
    </location>
</feature>
<dbReference type="Pfam" id="PF13305">
    <property type="entry name" value="TetR_C_33"/>
    <property type="match status" value="1"/>
</dbReference>
<dbReference type="PANTHER" id="PTHR30055:SF234">
    <property type="entry name" value="HTH-TYPE TRANSCRIPTIONAL REGULATOR BETI"/>
    <property type="match status" value="1"/>
</dbReference>
<keyword evidence="1" id="KW-0805">Transcription regulation</keyword>
<comment type="caution">
    <text evidence="7">The sequence shown here is derived from an EMBL/GenBank/DDBJ whole genome shotgun (WGS) entry which is preliminary data.</text>
</comment>
<dbReference type="Pfam" id="PF00440">
    <property type="entry name" value="TetR_N"/>
    <property type="match status" value="1"/>
</dbReference>
<keyword evidence="8" id="KW-1185">Reference proteome</keyword>
<sequence length="228" mass="25307">MGRGSIVPPLPREGGTLMAPTQEGPARTRVPNRWGQGDRLRTEILRAAGRLLAQGGSEENLSLRAIARETGVAAPSIYRHFRDKTEIVWEVLAGAYGELATVMREAERSAGGSPRDRLAAMADAYCRFAADRPRHYRLMFDLEQSAVPMERLAEHPVGEILDTWETAVGRFLEDHPHPRLDARQLAVLLWTALHGHVSLRRAMPVPEDMEGQSQTHEQLLTELLGPAV</sequence>
<dbReference type="PANTHER" id="PTHR30055">
    <property type="entry name" value="HTH-TYPE TRANSCRIPTIONAL REGULATOR RUTR"/>
    <property type="match status" value="1"/>
</dbReference>
<dbReference type="GO" id="GO:0000976">
    <property type="term" value="F:transcription cis-regulatory region binding"/>
    <property type="evidence" value="ECO:0007669"/>
    <property type="project" value="TreeGrafter"/>
</dbReference>
<dbReference type="AlphaFoldDB" id="A0A6I4ML92"/>
<protein>
    <submittedName>
        <fullName evidence="7">TetR family transcriptional regulator</fullName>
    </submittedName>
</protein>
<reference evidence="7" key="1">
    <citation type="submission" date="2019-12" db="EMBL/GenBank/DDBJ databases">
        <title>Actinomadura physcomitrii sp. nov., a novel actinomycete isolated from moss [Physcomitrium sphaericum (Ludw) Fuernr].</title>
        <authorList>
            <person name="Zhuang X."/>
        </authorList>
    </citation>
    <scope>NUCLEOTIDE SEQUENCE [LARGE SCALE GENOMIC DNA]</scope>
    <source>
        <strain evidence="7">LD22</strain>
    </source>
</reference>
<evidence type="ECO:0000256" key="2">
    <source>
        <dbReference type="ARBA" id="ARBA00023125"/>
    </source>
</evidence>
<evidence type="ECO:0000256" key="4">
    <source>
        <dbReference type="PROSITE-ProRule" id="PRU00335"/>
    </source>
</evidence>
<dbReference type="Proteomes" id="UP000462055">
    <property type="component" value="Unassembled WGS sequence"/>
</dbReference>
<evidence type="ECO:0000313" key="8">
    <source>
        <dbReference type="Proteomes" id="UP000462055"/>
    </source>
</evidence>
<keyword evidence="3" id="KW-0804">Transcription</keyword>
<dbReference type="InterPro" id="IPR050109">
    <property type="entry name" value="HTH-type_TetR-like_transc_reg"/>
</dbReference>
<name>A0A6I4ML92_9ACTN</name>
<evidence type="ECO:0000256" key="5">
    <source>
        <dbReference type="SAM" id="MobiDB-lite"/>
    </source>
</evidence>
<dbReference type="Gene3D" id="1.10.357.10">
    <property type="entry name" value="Tetracycline Repressor, domain 2"/>
    <property type="match status" value="1"/>
</dbReference>
<organism evidence="7 8">
    <name type="scientific">Actinomadura physcomitrii</name>
    <dbReference type="NCBI Taxonomy" id="2650748"/>
    <lineage>
        <taxon>Bacteria</taxon>
        <taxon>Bacillati</taxon>
        <taxon>Actinomycetota</taxon>
        <taxon>Actinomycetes</taxon>
        <taxon>Streptosporangiales</taxon>
        <taxon>Thermomonosporaceae</taxon>
        <taxon>Actinomadura</taxon>
    </lineage>
</organism>
<dbReference type="EMBL" id="WBMS02000017">
    <property type="protein sequence ID" value="MWA02996.1"/>
    <property type="molecule type" value="Genomic_DNA"/>
</dbReference>
<keyword evidence="2 4" id="KW-0238">DNA-binding</keyword>
<dbReference type="InterPro" id="IPR036271">
    <property type="entry name" value="Tet_transcr_reg_TetR-rel_C_sf"/>
</dbReference>